<feature type="compositionally biased region" description="Polar residues" evidence="2">
    <location>
        <begin position="2482"/>
        <end position="2493"/>
    </location>
</feature>
<evidence type="ECO:0000256" key="1">
    <source>
        <dbReference type="SAM" id="Coils"/>
    </source>
</evidence>
<dbReference type="VEuPathDB" id="PlasmoDB:PfSD01_010005200"/>
<dbReference type="Pfam" id="PF22672">
    <property type="entry name" value="DBL_C"/>
    <property type="match status" value="3"/>
</dbReference>
<dbReference type="VEuPathDB" id="PlasmoDB:PfGN01_130079200"/>
<dbReference type="Gene3D" id="1.20.58.1930">
    <property type="match status" value="2"/>
</dbReference>
<dbReference type="VEuPathDB" id="PlasmoDB:PfIT_100044000"/>
<feature type="region of interest" description="Disordered" evidence="2">
    <location>
        <begin position="1849"/>
        <end position="1873"/>
    </location>
</feature>
<dbReference type="Pfam" id="PF03011">
    <property type="entry name" value="PFEMP"/>
    <property type="match status" value="2"/>
</dbReference>
<keyword evidence="3" id="KW-0812">Transmembrane</keyword>
<dbReference type="VEuPathDB" id="PlasmoDB:PfCD01_080005500"/>
<keyword evidence="1" id="KW-0175">Coiled coil</keyword>
<dbReference type="VEuPathDB" id="PlasmoDB:PF3D7_0425800"/>
<dbReference type="FunFam" id="1.20.58.1930:FF:000002">
    <property type="entry name" value="Erythrocyte membrane protein 1, PfEMP1"/>
    <property type="match status" value="1"/>
</dbReference>
<evidence type="ECO:0000313" key="9">
    <source>
        <dbReference type="EMBL" id="ANJ21047.1"/>
    </source>
</evidence>
<dbReference type="EMBL" id="KX154927">
    <property type="protein sequence ID" value="ANJ21047.1"/>
    <property type="molecule type" value="Genomic_DNA"/>
</dbReference>
<dbReference type="VEuPathDB" id="PlasmoDB:PfTG01_020005600"/>
<dbReference type="Pfam" id="PF21807">
    <property type="entry name" value="PfEMP1_CIDRalpha1_dom"/>
    <property type="match status" value="1"/>
</dbReference>
<feature type="compositionally biased region" description="Basic and acidic residues" evidence="2">
    <location>
        <begin position="2522"/>
        <end position="2540"/>
    </location>
</feature>
<dbReference type="FunFam" id="1.20.58.830:FF:000021">
    <property type="entry name" value="Erythrocyte membrane protein 1, PfEMP1"/>
    <property type="match status" value="1"/>
</dbReference>
<dbReference type="VEuPathDB" id="PlasmoDB:PfDd2_070035700"/>
<feature type="compositionally biased region" description="Polar residues" evidence="2">
    <location>
        <begin position="518"/>
        <end position="530"/>
    </location>
</feature>
<dbReference type="InterPro" id="IPR054595">
    <property type="entry name" value="DBL_C"/>
</dbReference>
<keyword evidence="3" id="KW-0472">Membrane</keyword>
<evidence type="ECO:0000259" key="7">
    <source>
        <dbReference type="Pfam" id="PF21807"/>
    </source>
</evidence>
<dbReference type="VEuPathDB" id="PlasmoDB:PfKH02_070015800"/>
<dbReference type="Pfam" id="PF18562">
    <property type="entry name" value="CIDR1_gamma"/>
    <property type="match status" value="1"/>
</dbReference>
<evidence type="ECO:0000259" key="8">
    <source>
        <dbReference type="Pfam" id="PF22672"/>
    </source>
</evidence>
<dbReference type="VEuPathDB" id="PlasmoDB:PfNF135_030005100"/>
<dbReference type="FunFam" id="1.20.58.1930:FF:000001">
    <property type="entry name" value="Erythrocyte membrane protein 1, PfEMP1"/>
    <property type="match status" value="1"/>
</dbReference>
<dbReference type="VEuPathDB" id="PlasmoDB:PfKH01_120025600"/>
<feature type="domain" description="Duffy-binding-like" evidence="8">
    <location>
        <begin position="2079"/>
        <end position="2223"/>
    </location>
</feature>
<dbReference type="InterPro" id="IPR004258">
    <property type="entry name" value="DBL"/>
</dbReference>
<dbReference type="VEuPathDB" id="PlasmoDB:PfNF166_000006800"/>
<evidence type="ECO:0000259" key="6">
    <source>
        <dbReference type="Pfam" id="PF18562"/>
    </source>
</evidence>
<feature type="domain" description="Duffy-antigen binding" evidence="5">
    <location>
        <begin position="1"/>
        <end position="112"/>
    </location>
</feature>
<dbReference type="VEuPathDB" id="PlasmoDB:PfIT_020027600"/>
<feature type="compositionally biased region" description="Acidic residues" evidence="2">
    <location>
        <begin position="2562"/>
        <end position="2608"/>
    </location>
</feature>
<protein>
    <submittedName>
        <fullName evidence="9">Erythrocyte membrane protein 1</fullName>
    </submittedName>
</protein>
<feature type="compositionally biased region" description="Low complexity" evidence="2">
    <location>
        <begin position="1850"/>
        <end position="1873"/>
    </location>
</feature>
<feature type="domain" description="Duffy-binding-like" evidence="8">
    <location>
        <begin position="116"/>
        <end position="269"/>
    </location>
</feature>
<dbReference type="VEuPathDB" id="PlasmoDB:PfML01_010019100"/>
<organism evidence="9">
    <name type="scientific">Plasmodium falciparum</name>
    <name type="common">malaria parasite P. falciparum</name>
    <dbReference type="NCBI Taxonomy" id="5833"/>
    <lineage>
        <taxon>Eukaryota</taxon>
        <taxon>Sar</taxon>
        <taxon>Alveolata</taxon>
        <taxon>Apicomplexa</taxon>
        <taxon>Aconoidasida</taxon>
        <taxon>Haemosporida</taxon>
        <taxon>Plasmodiidae</taxon>
        <taxon>Plasmodium</taxon>
        <taxon>Plasmodium (Laverania)</taxon>
    </lineage>
</organism>
<evidence type="ECO:0000259" key="4">
    <source>
        <dbReference type="Pfam" id="PF03011"/>
    </source>
</evidence>
<dbReference type="Pfam" id="PF05424">
    <property type="entry name" value="Duffy_binding"/>
    <property type="match status" value="5"/>
</dbReference>
<dbReference type="VEuPathDB" id="PlasmoDB:PfGB4_040005800"/>
<evidence type="ECO:0000259" key="5">
    <source>
        <dbReference type="Pfam" id="PF05424"/>
    </source>
</evidence>
<dbReference type="InterPro" id="IPR041480">
    <property type="entry name" value="CIDR1_gamma"/>
</dbReference>
<dbReference type="VEuPathDB" id="PlasmoDB:PfNF135_010005100"/>
<dbReference type="Gene3D" id="1.20.1310.20">
    <property type="entry name" value="Duffy-antigen binding domain"/>
    <property type="match status" value="5"/>
</dbReference>
<evidence type="ECO:0000256" key="3">
    <source>
        <dbReference type="SAM" id="Phobius"/>
    </source>
</evidence>
<evidence type="ECO:0000256" key="2">
    <source>
        <dbReference type="SAM" id="MobiDB-lite"/>
    </source>
</evidence>
<dbReference type="VEuPathDB" id="PlasmoDB:PfML01_030030000"/>
<feature type="domain" description="Cysteine-rich interdomain region 1 gamma" evidence="6">
    <location>
        <begin position="2267"/>
        <end position="2316"/>
    </location>
</feature>
<feature type="region of interest" description="Disordered" evidence="2">
    <location>
        <begin position="518"/>
        <end position="559"/>
    </location>
</feature>
<feature type="domain" description="Duffy-antigen binding" evidence="5">
    <location>
        <begin position="661"/>
        <end position="843"/>
    </location>
</feature>
<feature type="compositionally biased region" description="Basic and acidic residues" evidence="2">
    <location>
        <begin position="648"/>
        <end position="658"/>
    </location>
</feature>
<accession>A0A191VZB2</accession>
<dbReference type="SUPFAM" id="SSF140924">
    <property type="entry name" value="Duffy binding domain-like"/>
    <property type="match status" value="7"/>
</dbReference>
<dbReference type="InterPro" id="IPR042202">
    <property type="entry name" value="Duffy-ag-bd_sf"/>
</dbReference>
<feature type="domain" description="PfEMP1 CIDRalpha1" evidence="7">
    <location>
        <begin position="312"/>
        <end position="368"/>
    </location>
</feature>
<feature type="domain" description="Duffy-binding-like" evidence="4">
    <location>
        <begin position="2333"/>
        <end position="2476"/>
    </location>
</feature>
<dbReference type="VEuPathDB" id="PlasmoDB:PfNF54_110053700"/>
<feature type="domain" description="Duffy-binding-like" evidence="4">
    <location>
        <begin position="381"/>
        <end position="523"/>
    </location>
</feature>
<feature type="coiled-coil region" evidence="1">
    <location>
        <begin position="882"/>
        <end position="916"/>
    </location>
</feature>
<dbReference type="VEuPathDB" id="PlasmoDB:PfGB4_040031300"/>
<dbReference type="Gene3D" id="1.20.58.830">
    <property type="match status" value="5"/>
</dbReference>
<reference evidence="9" key="1">
    <citation type="journal article" date="2016" name="EMBO Mol. Med.">
        <title>Plasmodium falciparum var genes expressed in children with severe malaria encode CIDRalpha1 domains.</title>
        <authorList>
            <person name="Jespersen J.S."/>
            <person name="Wang C.W."/>
            <person name="Mkumbaye S.I."/>
            <person name="Minja D.T."/>
            <person name="Petersen B."/>
            <person name="Turner L."/>
            <person name="Petersen J.E."/>
            <person name="Lusingu J.P."/>
            <person name="Theander T.G."/>
            <person name="Lavstsen T."/>
        </authorList>
    </citation>
    <scope>NUCLEOTIDE SEQUENCE</scope>
    <source>
        <strain evidence="9">2110-1</strain>
    </source>
</reference>
<feature type="non-terminal residue" evidence="9">
    <location>
        <position position="1"/>
    </location>
</feature>
<dbReference type="VEuPathDB" id="PlasmoDB:PfNF54_040031200"/>
<feature type="domain" description="Duffy-antigen binding" evidence="5">
    <location>
        <begin position="1101"/>
        <end position="1259"/>
    </location>
</feature>
<gene>
    <name evidence="9" type="primary">var</name>
</gene>
<name>A0A191VZB2_PLAFA</name>
<dbReference type="VEuPathDB" id="PlasmoDB:PfKE01_050037800"/>
<sequence>DIVRGKDMFKPNPQDKVQEGLKVVFMKINKGLNTSGINDYDGDGPEYYKLREDWWTENRNQVWRALTCGAGEKDTYFVQLDDSEKLFSNNKCGHSNGGDPLTNLDYVPQYLRWYDEWAEEFCRKKKDKLKKIKNACRNYANNLYCSFNGYDCTKIIWKEHNFSNDSKCTKCHNECLRYENWIKDQKLKFEKQRDKYEIEKNRYNSRQISSKNNFNNIYYKEFYDELRVNYGSIEKFLNLLNKGNKCKNISDEEGKIDFDKGVDNTFSRSNYCQVCPFCGVECRGNTCTPKEEKYPNCENNEAYIPPKDVTPTDINVLYSGDEHGDIAKRLSTFCRDSNKENEKNYQEWKCYYIGHKNNQCKIEKAVAGNKRQTKITTFDFFFDLWIKNLLRDTINWKSELKNCIDNTSTHCNKECNKNCKCFEKWVNQKEIEWIGMKELFKNKKGTSQNYYNKLNSDFEGYFFQVTNEVNQGEEKWKKFTDELRKKIDSSKAKKGTNDAQDSIKILLEHLKEDGKTCTANNPDSACNTPGTDARSLEPASKIKPQNKDTRTNPCVNGQNQKVGKITSVRDVAKEMQKQVKVVQGLTADASKGTYSRMGSGNVSGSAFKNVCSISENHTNVQDNNRAYTYQGPCTGKNQGRFNIGTEWSYKDNKNKPTHPEVYMPPRREHMCTSNLENLDLSKEGLSDGTLASHSLLGDVLLAAKYEADFIKNNYNNKQKRKDTIDRKDQEGICRAIKYSFADIGDIIRGKDFWEKNGDAKRLQGHLKTIFATIHKSLKKKGNTKYEKDGEPYTQLRSDWWEANRDQVWKAMQCPTTTKRFSLNIKCRDTSITPLVDYIPQRLRWMTEWAEWYCKVQKKAYDDLRKECDGCRSGICENGKDDCSKCTKACEEYAKNIKKWENQWEKIKEKYDKLYKKAEDRVNSAPTSGDTISGTTEEKNVVAFLKQLSKKNSHNKIYSTAAGYVHQQAKYLDCTQQTQFCEQKNGDKPTNGEEKVDNEKYAFKKPPPEYQQACNCNENTPLPPVPPVAPEEKICADNGTVKCVKVGKESTNLIRVPMDPKNGEDHLNDVGNGHTCGGIDIENNGEWKNTHELKYEYLDQHMYVSPRRQKFCLHELHEASSIDNLKKKLLTVAANEGYNLAIKYDEYKDNYAVPPCNALKYSFYDYEHIILGDDLIENDSSRIETKLKHLFKQTLENGSSDDHALKEKRHDFWNENKECVWSAMKCGYNEGIKKGNKGTSIISECNESMPTEFDDVPQFLMWFTEWGEDFCKHKEKELQKLLQECKKCNVKDGKTCDNNEQCDVCQKRCNVYEAFIDKWKNQYTSQRGIYHRDKQRDQYDIDPDVKNSENAYTYLQTKLQKICKSGTTSAKCEYKCMDDKSTSSTDDIPKSLEYPPIEIEERCTCKNPPPPLPPPPPAPAPKNEEACEIVEEMLTGKGATDDIQGCKKKDDKTNPYPQWKCDANMFEDNKDGPCMPPRRQKLCVYFLRMLNNNKDKAKLKDGFIKCAAAETFLLWNKYIEDKKDGGRKQSTDIYAQLKSGNIPDDFKRQMFYTFGDYRDLCLGTDISARNYPISDVKNNIDKCFNKNGDKIKNDNTERKQWWDEIKNDVWEGMLCALQKAGGNKETLNNKPTYSYSTVKFSDDKNAPTLEEFAKRPQFLRWLTEWGEDFCKKRKEKVDKLVEQCRGCDVSDSTGGDGGTKTCQTDSPECRKCREKCTKYQTWLNDWKDNYNKQKVKFKTDKKNDADANNSEEAYQYLGTKLEKICQSDSNNKNCDYKCMDKRSTSSTEDMPASLDKEPEEVEGRCNCTPPPKACDIVKSLFTSNNNFDDACSLKYEKGKEKHTQWKCIIDTTPSQPSSNTPATSPTSTSTSTCIPPRRQKLYLKKIEELTSGGTPHELRKAFIEAAAVETFFAWHKYKAEKEIEEKEKQQLVTNTSDVGNKLQKDLENGTIPEEFKRQMFYTFGDYKDIFFGKDMGKDMSDVENKIKNAFSNGGKTQDDKRKGFWDSNGKDIWEGMLCALCYDTNDKTFKDDVHKNLIMNPQNNTYKYDNVSINGGFNGDSSTKLENFASRPQFLRWFQEWSEEFCRKKKIKIDKIQKECRGLSGQNHCDGDGFDCKEIFPKNEGTIVTFNCPSCGKSCKSYKQWISRKKDEFHKQREKYDNKINKTQRNNHHNDDNVFYKNLQEKYPTVTKFIETLKGPCSNNNIGHSKIDFNEPDETFRHTQLCDTCPVLAIKCKNVDCRGGNVEKCNVKKFITTKDIKDMKDHIQQIDMFISDNTVNKFPHELNVCGTSGIFESIRKDEWTCGYVCGLDICDLESPNEKKVDKQNILIRTLFKRSIENFLNDYNKITDKISQCIKNGERSICINGCKRKCNCVDKWITKKKDEWKNVRDRYFNQYNIKDPDKSFTVKSFLENSQFYTEVQKVKGDFKDLYTLEQSNGCTYIDSSGTEKRIEKDVVECLLKKLKKEIAPCKNQPDKPQSKCLDSTLETPSQTDIDEEINPPDTSTSPDDPNDAQKPAFCPKDVEEPKKEEPEVSKHEQVPEQPESQPEPTEESNETTDPGELQEEEEEEEAEEEFYEEEEEEEESVSDISDDSYSETDEKDQNEDVPDTSSHSEPQPKRLPREFPSTQLKNAMLFSTILWMVGIGFAAFTYFFLK</sequence>
<dbReference type="VEuPathDB" id="PlasmoDB:PF3D7_1150400"/>
<feature type="domain" description="Duffy-antigen binding" evidence="5">
    <location>
        <begin position="1471"/>
        <end position="1633"/>
    </location>
</feature>
<feature type="domain" description="Duffy-binding-like" evidence="8">
    <location>
        <begin position="1663"/>
        <end position="1768"/>
    </location>
</feature>
<feature type="region of interest" description="Disordered" evidence="2">
    <location>
        <begin position="2471"/>
        <end position="2625"/>
    </location>
</feature>
<feature type="domain" description="Duffy-antigen binding" evidence="5">
    <location>
        <begin position="1871"/>
        <end position="2031"/>
    </location>
</feature>
<feature type="region of interest" description="Disordered" evidence="2">
    <location>
        <begin position="646"/>
        <end position="665"/>
    </location>
</feature>
<dbReference type="InterPro" id="IPR008602">
    <property type="entry name" value="Duffy-antigen-binding"/>
</dbReference>
<feature type="transmembrane region" description="Helical" evidence="3">
    <location>
        <begin position="2633"/>
        <end position="2655"/>
    </location>
</feature>
<dbReference type="VEuPathDB" id="PlasmoDB:Pf7G8-2_000183600"/>
<keyword evidence="3" id="KW-1133">Transmembrane helix</keyword>
<dbReference type="InterPro" id="IPR049158">
    <property type="entry name" value="PfEMP1_CIDRalpha1_dom"/>
</dbReference>
<feature type="non-terminal residue" evidence="9">
    <location>
        <position position="2656"/>
    </location>
</feature>
<dbReference type="GO" id="GO:0046789">
    <property type="term" value="F:host cell surface receptor binding"/>
    <property type="evidence" value="ECO:0007669"/>
    <property type="project" value="InterPro"/>
</dbReference>
<dbReference type="VEuPathDB" id="PlasmoDB:PfML01_000035500"/>
<dbReference type="VEuPathDB" id="PlasmoDB:Pf7G8_020026900"/>
<proteinExistence type="predicted"/>
<dbReference type="GO" id="GO:0016020">
    <property type="term" value="C:membrane"/>
    <property type="evidence" value="ECO:0007669"/>
    <property type="project" value="InterPro"/>
</dbReference>
<dbReference type="VEuPathDB" id="PlasmoDB:PfSN01_080037400"/>